<comment type="cofactor">
    <cofactor evidence="2">
        <name>Mg(2+)</name>
        <dbReference type="ChEBI" id="CHEBI:18420"/>
    </cofactor>
</comment>
<evidence type="ECO:0000313" key="16">
    <source>
        <dbReference type="Proteomes" id="UP000234845"/>
    </source>
</evidence>
<dbReference type="PANTHER" id="PTHR43771:SF1">
    <property type="entry name" value="PHOSPHOMANNOMUTASE"/>
    <property type="match status" value="1"/>
</dbReference>
<dbReference type="InterPro" id="IPR005844">
    <property type="entry name" value="A-D-PHexomutase_a/b/a-I"/>
</dbReference>
<gene>
    <name evidence="15" type="ORF">CWI75_17050</name>
</gene>
<evidence type="ECO:0000259" key="12">
    <source>
        <dbReference type="Pfam" id="PF02878"/>
    </source>
</evidence>
<dbReference type="Pfam" id="PF02879">
    <property type="entry name" value="PGM_PMM_II"/>
    <property type="match status" value="1"/>
</dbReference>
<evidence type="ECO:0000259" key="11">
    <source>
        <dbReference type="Pfam" id="PF00408"/>
    </source>
</evidence>
<dbReference type="RefSeq" id="WP_101522784.1">
    <property type="nucleotide sequence ID" value="NZ_PKLZ01000016.1"/>
</dbReference>
<feature type="domain" description="Alpha-D-phosphohexomutase alpha/beta/alpha" evidence="14">
    <location>
        <begin position="256"/>
        <end position="366"/>
    </location>
</feature>
<protein>
    <recommendedName>
        <fullName evidence="5">phosphomannomutase</fullName>
        <ecNumber evidence="5">5.4.2.8</ecNumber>
    </recommendedName>
</protein>
<dbReference type="EC" id="5.4.2.8" evidence="5"/>
<dbReference type="Pfam" id="PF02878">
    <property type="entry name" value="PGM_PMM_I"/>
    <property type="match status" value="1"/>
</dbReference>
<dbReference type="InterPro" id="IPR036900">
    <property type="entry name" value="A-D-PHexomutase_C_sf"/>
</dbReference>
<proteinExistence type="inferred from homology"/>
<dbReference type="SUPFAM" id="SSF55957">
    <property type="entry name" value="Phosphoglucomutase, C-terminal domain"/>
    <property type="match status" value="1"/>
</dbReference>
<dbReference type="GO" id="GO:0004615">
    <property type="term" value="F:phosphomannomutase activity"/>
    <property type="evidence" value="ECO:0007669"/>
    <property type="project" value="UniProtKB-EC"/>
</dbReference>
<dbReference type="InterPro" id="IPR005843">
    <property type="entry name" value="A-D-PHexomutase_C"/>
</dbReference>
<dbReference type="GO" id="GO:0005975">
    <property type="term" value="P:carbohydrate metabolic process"/>
    <property type="evidence" value="ECO:0007669"/>
    <property type="project" value="InterPro"/>
</dbReference>
<organism evidence="15 16">
    <name type="scientific">Kineobactrum sediminis</name>
    <dbReference type="NCBI Taxonomy" id="1905677"/>
    <lineage>
        <taxon>Bacteria</taxon>
        <taxon>Pseudomonadati</taxon>
        <taxon>Pseudomonadota</taxon>
        <taxon>Gammaproteobacteria</taxon>
        <taxon>Cellvibrionales</taxon>
        <taxon>Halieaceae</taxon>
        <taxon>Kineobactrum</taxon>
    </lineage>
</organism>
<dbReference type="PANTHER" id="PTHR43771">
    <property type="entry name" value="PHOSPHOMANNOMUTASE"/>
    <property type="match status" value="1"/>
</dbReference>
<dbReference type="Gene3D" id="3.40.120.10">
    <property type="entry name" value="Alpha-D-Glucose-1,6-Bisphosphate, subunit A, domain 3"/>
    <property type="match status" value="3"/>
</dbReference>
<name>A0A2N5XYI0_9GAMM</name>
<comment type="similarity">
    <text evidence="4 10">Belongs to the phosphohexose mutase family.</text>
</comment>
<dbReference type="InterPro" id="IPR016055">
    <property type="entry name" value="A-D-PHexomutase_a/b/a-I/II/III"/>
</dbReference>
<keyword evidence="16" id="KW-1185">Reference proteome</keyword>
<dbReference type="PRINTS" id="PR00509">
    <property type="entry name" value="PGMPMM"/>
</dbReference>
<feature type="domain" description="Alpha-D-phosphohexomutase alpha/beta/alpha" evidence="13">
    <location>
        <begin position="152"/>
        <end position="251"/>
    </location>
</feature>
<dbReference type="Proteomes" id="UP000234845">
    <property type="component" value="Unassembled WGS sequence"/>
</dbReference>
<dbReference type="AlphaFoldDB" id="A0A2N5XYI0"/>
<evidence type="ECO:0000313" key="15">
    <source>
        <dbReference type="EMBL" id="PLW81193.1"/>
    </source>
</evidence>
<dbReference type="InterPro" id="IPR005841">
    <property type="entry name" value="Alpha-D-phosphohexomutase_SF"/>
</dbReference>
<dbReference type="GO" id="GO:0000287">
    <property type="term" value="F:magnesium ion binding"/>
    <property type="evidence" value="ECO:0007669"/>
    <property type="project" value="InterPro"/>
</dbReference>
<keyword evidence="6" id="KW-0597">Phosphoprotein</keyword>
<dbReference type="SUPFAM" id="SSF53738">
    <property type="entry name" value="Phosphoglucomutase, first 3 domains"/>
    <property type="match status" value="3"/>
</dbReference>
<dbReference type="Pfam" id="PF00408">
    <property type="entry name" value="PGM_PMM_IV"/>
    <property type="match status" value="1"/>
</dbReference>
<dbReference type="InterPro" id="IPR005846">
    <property type="entry name" value="A-D-PHexomutase_a/b/a-III"/>
</dbReference>
<keyword evidence="7 10" id="KW-0479">Metal-binding</keyword>
<evidence type="ECO:0000256" key="6">
    <source>
        <dbReference type="ARBA" id="ARBA00022553"/>
    </source>
</evidence>
<evidence type="ECO:0000256" key="5">
    <source>
        <dbReference type="ARBA" id="ARBA00012730"/>
    </source>
</evidence>
<dbReference type="Gene3D" id="3.30.310.50">
    <property type="entry name" value="Alpha-D-phosphohexomutase, C-terminal domain"/>
    <property type="match status" value="1"/>
</dbReference>
<dbReference type="EMBL" id="PKLZ01000016">
    <property type="protein sequence ID" value="PLW81193.1"/>
    <property type="molecule type" value="Genomic_DNA"/>
</dbReference>
<comment type="catalytic activity">
    <reaction evidence="1">
        <text>alpha-D-mannose 1-phosphate = D-mannose 6-phosphate</text>
        <dbReference type="Rhea" id="RHEA:11140"/>
        <dbReference type="ChEBI" id="CHEBI:58409"/>
        <dbReference type="ChEBI" id="CHEBI:58735"/>
        <dbReference type="EC" id="5.4.2.8"/>
    </reaction>
</comment>
<evidence type="ECO:0000256" key="3">
    <source>
        <dbReference type="ARBA" id="ARBA00004699"/>
    </source>
</evidence>
<comment type="caution">
    <text evidence="15">The sequence shown here is derived from an EMBL/GenBank/DDBJ whole genome shotgun (WGS) entry which is preliminary data.</text>
</comment>
<feature type="domain" description="Alpha-D-phosphohexomutase alpha/beta/alpha" evidence="12">
    <location>
        <begin position="7"/>
        <end position="135"/>
    </location>
</feature>
<accession>A0A2N5XYI0</accession>
<evidence type="ECO:0000256" key="2">
    <source>
        <dbReference type="ARBA" id="ARBA00001946"/>
    </source>
</evidence>
<sequence length="449" mass="49679">MRELSCFKAYDVRGRVPDQLNEDIARRIGRAYAEVVKPRKVVVGHDIRLTSVSIKNALAEGLMEQGVDVHDIGQCGTEEIYFATSHAVMDGGIVVTASHNPQDYNGMKFVREQSRPISGDSGLFAIRDLAQRNEFTPAPVRGQRHTLDTTAAYIQHLLGYVDVSRLPPLRIVVDAGNGGAGRVVDLLEPLLPFEFIKLHHQPDGHFPNGVPNPLLPENRAVTSDAVVKHSADMGIAWDGDFDRCFFFDERGEFVEGYYLVGLLAEAFLRQHPGASIVHDPRLTWNTVALVEAAGGQAVQSKTGHAFIKERMRQENAVYGGEMSAHHYFRDFAYCDSGMIPWLLVAALLGSRRLTLSALVAERVAAYPCSGEINRSVVDSEAVLARVAATYRPHALLVEQVDGLSMAFDHWRFNLRLSNTEPVVRLNVESRGDPMLMREKTAELLALIDA</sequence>
<keyword evidence="9" id="KW-0413">Isomerase</keyword>
<evidence type="ECO:0000256" key="8">
    <source>
        <dbReference type="ARBA" id="ARBA00022842"/>
    </source>
</evidence>
<comment type="pathway">
    <text evidence="3">Nucleotide-sugar biosynthesis; GDP-alpha-D-mannose biosynthesis; alpha-D-mannose 1-phosphate from D-fructose 6-phosphate: step 2/2.</text>
</comment>
<evidence type="ECO:0000259" key="13">
    <source>
        <dbReference type="Pfam" id="PF02879"/>
    </source>
</evidence>
<evidence type="ECO:0000256" key="4">
    <source>
        <dbReference type="ARBA" id="ARBA00010231"/>
    </source>
</evidence>
<keyword evidence="8 10" id="KW-0460">Magnesium</keyword>
<feature type="domain" description="Alpha-D-phosphohexomutase C-terminal" evidence="11">
    <location>
        <begin position="371"/>
        <end position="439"/>
    </location>
</feature>
<dbReference type="PROSITE" id="PS00710">
    <property type="entry name" value="PGM_PMM"/>
    <property type="match status" value="1"/>
</dbReference>
<dbReference type="OrthoDB" id="9803322at2"/>
<evidence type="ECO:0000259" key="14">
    <source>
        <dbReference type="Pfam" id="PF02880"/>
    </source>
</evidence>
<reference evidence="16" key="1">
    <citation type="submission" date="2017-11" db="EMBL/GenBank/DDBJ databases">
        <title>The draft genome sequence of Chromatocurvus sp. F02.</title>
        <authorList>
            <person name="Du Z.-J."/>
            <person name="Chang Y.-Q."/>
        </authorList>
    </citation>
    <scope>NUCLEOTIDE SEQUENCE [LARGE SCALE GENOMIC DNA]</scope>
    <source>
        <strain evidence="16">F02</strain>
    </source>
</reference>
<evidence type="ECO:0000256" key="7">
    <source>
        <dbReference type="ARBA" id="ARBA00022723"/>
    </source>
</evidence>
<evidence type="ECO:0000256" key="1">
    <source>
        <dbReference type="ARBA" id="ARBA00000586"/>
    </source>
</evidence>
<evidence type="ECO:0000256" key="9">
    <source>
        <dbReference type="ARBA" id="ARBA00023235"/>
    </source>
</evidence>
<dbReference type="InterPro" id="IPR005845">
    <property type="entry name" value="A-D-PHexomutase_a/b/a-II"/>
</dbReference>
<dbReference type="Pfam" id="PF02880">
    <property type="entry name" value="PGM_PMM_III"/>
    <property type="match status" value="1"/>
</dbReference>
<evidence type="ECO:0000256" key="10">
    <source>
        <dbReference type="RuleBase" id="RU004326"/>
    </source>
</evidence>
<dbReference type="InterPro" id="IPR016066">
    <property type="entry name" value="A-D-PHexomutase_CS"/>
</dbReference>
<dbReference type="CDD" id="cd03089">
    <property type="entry name" value="PMM_PGM"/>
    <property type="match status" value="1"/>
</dbReference>